<organism evidence="6 7">
    <name type="scientific">Hermanssonia centrifuga</name>
    <dbReference type="NCBI Taxonomy" id="98765"/>
    <lineage>
        <taxon>Eukaryota</taxon>
        <taxon>Fungi</taxon>
        <taxon>Dikarya</taxon>
        <taxon>Basidiomycota</taxon>
        <taxon>Agaricomycotina</taxon>
        <taxon>Agaricomycetes</taxon>
        <taxon>Polyporales</taxon>
        <taxon>Meruliaceae</taxon>
        <taxon>Hermanssonia</taxon>
    </lineage>
</organism>
<dbReference type="InterPro" id="IPR021109">
    <property type="entry name" value="Peptidase_aspartic_dom_sf"/>
</dbReference>
<dbReference type="PRINTS" id="PR00792">
    <property type="entry name" value="PEPSIN"/>
</dbReference>
<evidence type="ECO:0000256" key="3">
    <source>
        <dbReference type="SAM" id="Phobius"/>
    </source>
</evidence>
<dbReference type="CDD" id="cd05471">
    <property type="entry name" value="pepsin_like"/>
    <property type="match status" value="1"/>
</dbReference>
<keyword evidence="3" id="KW-0472">Membrane</keyword>
<dbReference type="InterPro" id="IPR033121">
    <property type="entry name" value="PEPTIDASE_A1"/>
</dbReference>
<keyword evidence="4" id="KW-0732">Signal</keyword>
<evidence type="ECO:0000256" key="2">
    <source>
        <dbReference type="SAM" id="MobiDB-lite"/>
    </source>
</evidence>
<reference evidence="6 7" key="1">
    <citation type="submission" date="2018-02" db="EMBL/GenBank/DDBJ databases">
        <title>Genome sequence of the basidiomycete white-rot fungus Phlebia centrifuga.</title>
        <authorList>
            <person name="Granchi Z."/>
            <person name="Peng M."/>
            <person name="de Vries R.P."/>
            <person name="Hilden K."/>
            <person name="Makela M.R."/>
            <person name="Grigoriev I."/>
            <person name="Riley R."/>
        </authorList>
    </citation>
    <scope>NUCLEOTIDE SEQUENCE [LARGE SCALE GENOMIC DNA]</scope>
    <source>
        <strain evidence="6 7">FBCC195</strain>
    </source>
</reference>
<keyword evidence="3" id="KW-0812">Transmembrane</keyword>
<feature type="chain" id="PRO_5015304181" description="Peptidase A1 domain-containing protein" evidence="4">
    <location>
        <begin position="27"/>
        <end position="567"/>
    </location>
</feature>
<dbReference type="PROSITE" id="PS51767">
    <property type="entry name" value="PEPTIDASE_A1"/>
    <property type="match status" value="1"/>
</dbReference>
<dbReference type="GO" id="GO:0006508">
    <property type="term" value="P:proteolysis"/>
    <property type="evidence" value="ECO:0007669"/>
    <property type="project" value="InterPro"/>
</dbReference>
<dbReference type="PANTHER" id="PTHR47966:SF51">
    <property type="entry name" value="BETA-SITE APP-CLEAVING ENZYME, ISOFORM A-RELATED"/>
    <property type="match status" value="1"/>
</dbReference>
<evidence type="ECO:0000259" key="5">
    <source>
        <dbReference type="PROSITE" id="PS51767"/>
    </source>
</evidence>
<evidence type="ECO:0000256" key="1">
    <source>
        <dbReference type="ARBA" id="ARBA00007447"/>
    </source>
</evidence>
<proteinExistence type="inferred from homology"/>
<dbReference type="Proteomes" id="UP000186601">
    <property type="component" value="Unassembled WGS sequence"/>
</dbReference>
<feature type="non-terminal residue" evidence="6">
    <location>
        <position position="1"/>
    </location>
</feature>
<dbReference type="SUPFAM" id="SSF50630">
    <property type="entry name" value="Acid proteases"/>
    <property type="match status" value="1"/>
</dbReference>
<gene>
    <name evidence="6" type="ORF">PHLCEN_2v13096</name>
</gene>
<sequence>TIMGSGSILTSSSIFALALYSTLSNAASLPGRGMAKRAPSTGSSMKATGQALKHYSWNAGASSSSSGSAASVDDFQDLLYKLDIVLGGQPFTVQMDTGSADLWVKADSAPIKLTNTTNINVTEAYGAGVASGLIQFAQLELDGFIIPSQAFINADSAEDFGFFDEGAVGIMGLAFNDAGLSPINDGIRAAFGQDNTLGQATISNIIAQNPSISNSFDILLDRTSDLDDDSTGTFIIGSHLQGFEDITSQPKLFRQTTGRWSVPCDGMTVNGGLFEFNQSSVAGVDSGRIATLLDSGFSLPPLPPPAVDFLYGSIPGAVFAQTSYPQWLVPCTGATNLTFTFGGKDFPVHPLDLTIVDTTTITVNGTSQNVTICYNAYQYLDLDPNSFNGFDAILGDSFLRNVYASFDYGDTDSTGVNSFVQLISITNQGEALTDFAASRAQVLKSLPPTIDPATFLDIYTGGDGSPAVGDVASGALDASDSTPSAVPAGSDSSSDKLNSLVEKYGPIIIGLLAGNALIGVLLCIIALTVCLRGVVKSGARSRNINPTYAPVRFKEAEAAEDRMAYHD</sequence>
<evidence type="ECO:0000313" key="7">
    <source>
        <dbReference type="Proteomes" id="UP000186601"/>
    </source>
</evidence>
<comment type="similarity">
    <text evidence="1">Belongs to the peptidase A1 family.</text>
</comment>
<feature type="signal peptide" evidence="4">
    <location>
        <begin position="1"/>
        <end position="26"/>
    </location>
</feature>
<comment type="caution">
    <text evidence="6">The sequence shown here is derived from an EMBL/GenBank/DDBJ whole genome shotgun (WGS) entry which is preliminary data.</text>
</comment>
<dbReference type="STRING" id="98765.A0A2R6NFK5"/>
<dbReference type="Gene3D" id="2.40.70.10">
    <property type="entry name" value="Acid Proteases"/>
    <property type="match status" value="2"/>
</dbReference>
<dbReference type="PANTHER" id="PTHR47966">
    <property type="entry name" value="BETA-SITE APP-CLEAVING ENZYME, ISOFORM A-RELATED"/>
    <property type="match status" value="1"/>
</dbReference>
<feature type="compositionally biased region" description="Polar residues" evidence="2">
    <location>
        <begin position="479"/>
        <end position="495"/>
    </location>
</feature>
<feature type="transmembrane region" description="Helical" evidence="3">
    <location>
        <begin position="507"/>
        <end position="535"/>
    </location>
</feature>
<protein>
    <recommendedName>
        <fullName evidence="5">Peptidase A1 domain-containing protein</fullName>
    </recommendedName>
</protein>
<name>A0A2R6NFK5_9APHY</name>
<dbReference type="AlphaFoldDB" id="A0A2R6NFK5"/>
<keyword evidence="3" id="KW-1133">Transmembrane helix</keyword>
<dbReference type="GO" id="GO:0004190">
    <property type="term" value="F:aspartic-type endopeptidase activity"/>
    <property type="evidence" value="ECO:0007669"/>
    <property type="project" value="InterPro"/>
</dbReference>
<accession>A0A2R6NFK5</accession>
<dbReference type="Pfam" id="PF00026">
    <property type="entry name" value="Asp"/>
    <property type="match status" value="1"/>
</dbReference>
<dbReference type="OrthoDB" id="771136at2759"/>
<keyword evidence="7" id="KW-1185">Reference proteome</keyword>
<evidence type="ECO:0000313" key="6">
    <source>
        <dbReference type="EMBL" id="PSR71048.1"/>
    </source>
</evidence>
<evidence type="ECO:0000256" key="4">
    <source>
        <dbReference type="SAM" id="SignalP"/>
    </source>
</evidence>
<feature type="domain" description="Peptidase A1" evidence="5">
    <location>
        <begin position="80"/>
        <end position="417"/>
    </location>
</feature>
<dbReference type="InterPro" id="IPR034164">
    <property type="entry name" value="Pepsin-like_dom"/>
</dbReference>
<dbReference type="InterPro" id="IPR001461">
    <property type="entry name" value="Aspartic_peptidase_A1"/>
</dbReference>
<feature type="region of interest" description="Disordered" evidence="2">
    <location>
        <begin position="472"/>
        <end position="495"/>
    </location>
</feature>
<dbReference type="EMBL" id="MLYV02001296">
    <property type="protein sequence ID" value="PSR71048.1"/>
    <property type="molecule type" value="Genomic_DNA"/>
</dbReference>